<comment type="caution">
    <text evidence="2">The sequence shown here is derived from an EMBL/GenBank/DDBJ whole genome shotgun (WGS) entry which is preliminary data.</text>
</comment>
<protein>
    <submittedName>
        <fullName evidence="2">Uncharacterized protein</fullName>
    </submittedName>
</protein>
<proteinExistence type="predicted"/>
<feature type="coiled-coil region" evidence="1">
    <location>
        <begin position="10"/>
        <end position="67"/>
    </location>
</feature>
<keyword evidence="1" id="KW-0175">Coiled coil</keyword>
<dbReference type="Proteomes" id="UP001576774">
    <property type="component" value="Unassembled WGS sequence"/>
</dbReference>
<dbReference type="RefSeq" id="WP_413273541.1">
    <property type="nucleotide sequence ID" value="NZ_JBHFNQ010000204.1"/>
</dbReference>
<name>A0ABV4XCL8_9CYAN</name>
<sequence length="236" mass="26843">MTSGNFGLRLKHLEDNIKQDLALLKDYEDALRYEDDPRKKAKYGREIEQLRESATCYQKEYSELRMQVTGEPTEQMQNVGIQLQQINSKLDTLSAGQRAIYGNINDLRQRLLAHYSAGEQRIITAITAQMDKTQLDTISVVLQAIDSGKVSDLEVQQILDSTQQMLVILNQRNILTSDQQEIMEVIKSPGIDARHRIKVTIPLIPLILGYEGEVDLGTGINLKTAWQNLVLRYRGE</sequence>
<keyword evidence="3" id="KW-1185">Reference proteome</keyword>
<accession>A0ABV4XCL8</accession>
<evidence type="ECO:0000313" key="3">
    <source>
        <dbReference type="Proteomes" id="UP001576774"/>
    </source>
</evidence>
<dbReference type="EMBL" id="JBHFNQ010000204">
    <property type="protein sequence ID" value="MFB2880531.1"/>
    <property type="molecule type" value="Genomic_DNA"/>
</dbReference>
<evidence type="ECO:0000256" key="1">
    <source>
        <dbReference type="SAM" id="Coils"/>
    </source>
</evidence>
<reference evidence="2 3" key="1">
    <citation type="submission" date="2024-09" db="EMBL/GenBank/DDBJ databases">
        <title>Floridaenema gen nov. (Aerosakkonemataceae, Aerosakkonematales ord. nov., Cyanobacteria) from benthic tropical and subtropical fresh waters, with the description of four new species.</title>
        <authorList>
            <person name="Moretto J.A."/>
            <person name="Berthold D.E."/>
            <person name="Lefler F.W."/>
            <person name="Huang I.-S."/>
            <person name="Laughinghouse H. IV."/>
        </authorList>
    </citation>
    <scope>NUCLEOTIDE SEQUENCE [LARGE SCALE GENOMIC DNA]</scope>
    <source>
        <strain evidence="2 3">BLCC-F46</strain>
    </source>
</reference>
<gene>
    <name evidence="2" type="ORF">ACE1CC_27085</name>
</gene>
<evidence type="ECO:0000313" key="2">
    <source>
        <dbReference type="EMBL" id="MFB2880531.1"/>
    </source>
</evidence>
<organism evidence="2 3">
    <name type="scientific">Floridaenema aerugineum BLCC-F46</name>
    <dbReference type="NCBI Taxonomy" id="3153654"/>
    <lineage>
        <taxon>Bacteria</taxon>
        <taxon>Bacillati</taxon>
        <taxon>Cyanobacteriota</taxon>
        <taxon>Cyanophyceae</taxon>
        <taxon>Oscillatoriophycideae</taxon>
        <taxon>Aerosakkonematales</taxon>
        <taxon>Aerosakkonemataceae</taxon>
        <taxon>Floridanema</taxon>
        <taxon>Floridanema aerugineum</taxon>
    </lineage>
</organism>